<evidence type="ECO:0008006" key="3">
    <source>
        <dbReference type="Google" id="ProtNLM"/>
    </source>
</evidence>
<accession>A0ABS3QLA4</accession>
<name>A0ABS3QLA4_9BACT</name>
<evidence type="ECO:0000313" key="1">
    <source>
        <dbReference type="EMBL" id="MBO2011544.1"/>
    </source>
</evidence>
<evidence type="ECO:0000313" key="2">
    <source>
        <dbReference type="Proteomes" id="UP000664369"/>
    </source>
</evidence>
<dbReference type="PROSITE" id="PS51257">
    <property type="entry name" value="PROKAR_LIPOPROTEIN"/>
    <property type="match status" value="1"/>
</dbReference>
<dbReference type="Proteomes" id="UP000664369">
    <property type="component" value="Unassembled WGS sequence"/>
</dbReference>
<dbReference type="RefSeq" id="WP_208177230.1">
    <property type="nucleotide sequence ID" value="NZ_JAGETZ010000011.1"/>
</dbReference>
<sequence>MKNYFASLLLLLSAATTLSSCRETSRLPEPAYESIPIIFPEINPQKSYFDLVTSRYSINALATANATRPVFEFVVNPSQGYSEIQTVEVYKSFFRTASSTLGPRVKVIDLTSFPATVSINSQQALEGLFPTTPTTDIPNPIAVLGASPTLQNRIINGNAVVFTFEYVMKDGRRITLTPLSTTVGSIGAPTGPQSLAPMAAYAYFATRP</sequence>
<comment type="caution">
    <text evidence="1">The sequence shown here is derived from an EMBL/GenBank/DDBJ whole genome shotgun (WGS) entry which is preliminary data.</text>
</comment>
<gene>
    <name evidence="1" type="ORF">J4E00_20935</name>
</gene>
<dbReference type="EMBL" id="JAGETZ010000011">
    <property type="protein sequence ID" value="MBO2011544.1"/>
    <property type="molecule type" value="Genomic_DNA"/>
</dbReference>
<keyword evidence="2" id="KW-1185">Reference proteome</keyword>
<reference evidence="1 2" key="1">
    <citation type="submission" date="2021-03" db="EMBL/GenBank/DDBJ databases">
        <authorList>
            <person name="Kim M.K."/>
        </authorList>
    </citation>
    <scope>NUCLEOTIDE SEQUENCE [LARGE SCALE GENOMIC DNA]</scope>
    <source>
        <strain evidence="1 2">BT442</strain>
    </source>
</reference>
<protein>
    <recommendedName>
        <fullName evidence="3">DUF4843 domain-containing protein</fullName>
    </recommendedName>
</protein>
<proteinExistence type="predicted"/>
<organism evidence="1 2">
    <name type="scientific">Hymenobacter negativus</name>
    <dbReference type="NCBI Taxonomy" id="2795026"/>
    <lineage>
        <taxon>Bacteria</taxon>
        <taxon>Pseudomonadati</taxon>
        <taxon>Bacteroidota</taxon>
        <taxon>Cytophagia</taxon>
        <taxon>Cytophagales</taxon>
        <taxon>Hymenobacteraceae</taxon>
        <taxon>Hymenobacter</taxon>
    </lineage>
</organism>